<keyword evidence="1" id="KW-1133">Transmembrane helix</keyword>
<evidence type="ECO:0000256" key="1">
    <source>
        <dbReference type="SAM" id="Phobius"/>
    </source>
</evidence>
<keyword evidence="1" id="KW-0812">Transmembrane</keyword>
<evidence type="ECO:0000259" key="2">
    <source>
        <dbReference type="Pfam" id="PF07786"/>
    </source>
</evidence>
<keyword evidence="4" id="KW-1185">Reference proteome</keyword>
<dbReference type="Pfam" id="PF07786">
    <property type="entry name" value="HGSNAT_cat"/>
    <property type="match status" value="1"/>
</dbReference>
<comment type="caution">
    <text evidence="3">The sequence shown here is derived from an EMBL/GenBank/DDBJ whole genome shotgun (WGS) entry which is preliminary data.</text>
</comment>
<feature type="transmembrane region" description="Helical" evidence="1">
    <location>
        <begin position="54"/>
        <end position="76"/>
    </location>
</feature>
<accession>A0AA41UD75</accession>
<dbReference type="AlphaFoldDB" id="A0AA41UD75"/>
<feature type="transmembrane region" description="Helical" evidence="1">
    <location>
        <begin position="217"/>
        <end position="243"/>
    </location>
</feature>
<dbReference type="Proteomes" id="UP001156140">
    <property type="component" value="Unassembled WGS sequence"/>
</dbReference>
<feature type="transmembrane region" description="Helical" evidence="1">
    <location>
        <begin position="176"/>
        <end position="197"/>
    </location>
</feature>
<dbReference type="EMBL" id="JALAZD010000003">
    <property type="protein sequence ID" value="MCI0129042.1"/>
    <property type="molecule type" value="Genomic_DNA"/>
</dbReference>
<dbReference type="RefSeq" id="WP_281737020.1">
    <property type="nucleotide sequence ID" value="NZ_JAKETQ010000003.1"/>
</dbReference>
<feature type="transmembrane region" description="Helical" evidence="1">
    <location>
        <begin position="88"/>
        <end position="106"/>
    </location>
</feature>
<feature type="transmembrane region" description="Helical" evidence="1">
    <location>
        <begin position="112"/>
        <end position="130"/>
    </location>
</feature>
<protein>
    <submittedName>
        <fullName evidence="3">DUF1624 domain-containing protein</fullName>
    </submittedName>
</protein>
<feature type="transmembrane region" description="Helical" evidence="1">
    <location>
        <begin position="135"/>
        <end position="156"/>
    </location>
</feature>
<organism evidence="3 4">
    <name type="scientific">Paradevosia shaoguanensis</name>
    <dbReference type="NCBI Taxonomy" id="1335043"/>
    <lineage>
        <taxon>Bacteria</taxon>
        <taxon>Pseudomonadati</taxon>
        <taxon>Pseudomonadota</taxon>
        <taxon>Alphaproteobacteria</taxon>
        <taxon>Hyphomicrobiales</taxon>
        <taxon>Devosiaceae</taxon>
        <taxon>Paradevosia</taxon>
    </lineage>
</organism>
<name>A0AA41UD75_9HYPH</name>
<keyword evidence="1" id="KW-0472">Membrane</keyword>
<sequence length="330" mass="35946">MSLTGAPAKPPRFAIVDVLRGVAIVAMVIYHCAWDLSYFQLIPIDITVDTGWRIFQHLILGGFLLLVGLSLVLAHGRGILWPSFWRRFAMIAAGAAAVTIGTYILFPETFVFFGILHAIALFSLMALPFLRLPPWLTALVGAVFLIVPLFFSNVAFNDPRIAWIGFWEVPPATNDLVPIFPWFGMVLVGMALARLVLASPLATTIAAWKPASILRPLIVLGRWSLIIYLVHQPILLGIIYPIANARPADAPTRVDSFVSSCVATCKANGNTDDHCTAYCGCAVERIVRDDLWSVIEQPTSSPEQNAAIADIARQCTATMPSNLGVTPPAQ</sequence>
<reference evidence="3" key="1">
    <citation type="submission" date="2022-03" db="EMBL/GenBank/DDBJ databases">
        <title>The complete genome sequence of a Methyloterrigena soli.</title>
        <authorList>
            <person name="Zi Z."/>
        </authorList>
    </citation>
    <scope>NUCLEOTIDE SEQUENCE</scope>
    <source>
        <strain evidence="3">M48</strain>
    </source>
</reference>
<proteinExistence type="predicted"/>
<feature type="transmembrane region" description="Helical" evidence="1">
    <location>
        <begin position="12"/>
        <end position="34"/>
    </location>
</feature>
<feature type="domain" description="Heparan-alpha-glucosaminide N-acetyltransferase catalytic" evidence="2">
    <location>
        <begin position="12"/>
        <end position="233"/>
    </location>
</feature>
<dbReference type="InterPro" id="IPR012429">
    <property type="entry name" value="HGSNAT_cat"/>
</dbReference>
<gene>
    <name evidence="3" type="ORF">ML536_19590</name>
</gene>
<evidence type="ECO:0000313" key="3">
    <source>
        <dbReference type="EMBL" id="MCI0129042.1"/>
    </source>
</evidence>
<evidence type="ECO:0000313" key="4">
    <source>
        <dbReference type="Proteomes" id="UP001156140"/>
    </source>
</evidence>